<organism evidence="7 8">
    <name type="scientific">Pseudovibrio denitrificans</name>
    <dbReference type="NCBI Taxonomy" id="258256"/>
    <lineage>
        <taxon>Bacteria</taxon>
        <taxon>Pseudomonadati</taxon>
        <taxon>Pseudomonadota</taxon>
        <taxon>Alphaproteobacteria</taxon>
        <taxon>Hyphomicrobiales</taxon>
        <taxon>Stappiaceae</taxon>
        <taxon>Pseudovibrio</taxon>
    </lineage>
</organism>
<feature type="transmembrane region" description="Helical" evidence="6">
    <location>
        <begin position="115"/>
        <end position="136"/>
    </location>
</feature>
<name>A0A1I7D368_9HYPH</name>
<keyword evidence="8" id="KW-1185">Reference proteome</keyword>
<dbReference type="PANTHER" id="PTHR30086">
    <property type="entry name" value="ARGININE EXPORTER PROTEIN ARGO"/>
    <property type="match status" value="1"/>
</dbReference>
<gene>
    <name evidence="7" type="ORF">SAMN05444141_107239</name>
</gene>
<sequence length="213" mass="22587">MSVDQLILYCIAIFSVSIIPGPSMALAFTEGARGGVNGVVPPALGNVTASLGQALIAFFAFRSVVSLEPRVLLTVQAVGALYIAYIGYIFIRHGGSFKLETDGADKQLSKASEGFQTGFLIAFFNPKAILFFVALFPQFVNSEIATNAGALSSVFLPIGLIALICFMVYGFLGQLSLQVFDESKVFNWIVPGLGGFLVLTATLGLLDALGQLF</sequence>
<evidence type="ECO:0000256" key="2">
    <source>
        <dbReference type="ARBA" id="ARBA00022475"/>
    </source>
</evidence>
<proteinExistence type="predicted"/>
<dbReference type="EMBL" id="FPBD01000007">
    <property type="protein sequence ID" value="SFU06128.1"/>
    <property type="molecule type" value="Genomic_DNA"/>
</dbReference>
<feature type="transmembrane region" description="Helical" evidence="6">
    <location>
        <begin position="43"/>
        <end position="64"/>
    </location>
</feature>
<protein>
    <submittedName>
        <fullName evidence="7">Threonine/homoserine/homoserine lactone efflux protein</fullName>
    </submittedName>
</protein>
<dbReference type="GO" id="GO:0015171">
    <property type="term" value="F:amino acid transmembrane transporter activity"/>
    <property type="evidence" value="ECO:0007669"/>
    <property type="project" value="TreeGrafter"/>
</dbReference>
<dbReference type="PANTHER" id="PTHR30086:SF20">
    <property type="entry name" value="ARGININE EXPORTER PROTEIN ARGO-RELATED"/>
    <property type="match status" value="1"/>
</dbReference>
<evidence type="ECO:0000313" key="8">
    <source>
        <dbReference type="Proteomes" id="UP000183371"/>
    </source>
</evidence>
<evidence type="ECO:0000256" key="1">
    <source>
        <dbReference type="ARBA" id="ARBA00004651"/>
    </source>
</evidence>
<dbReference type="Pfam" id="PF01810">
    <property type="entry name" value="LysE"/>
    <property type="match status" value="1"/>
</dbReference>
<dbReference type="InterPro" id="IPR001123">
    <property type="entry name" value="LeuE-type"/>
</dbReference>
<keyword evidence="2" id="KW-1003">Cell membrane</keyword>
<feature type="transmembrane region" description="Helical" evidence="6">
    <location>
        <begin position="71"/>
        <end position="91"/>
    </location>
</feature>
<dbReference type="GO" id="GO:0005886">
    <property type="term" value="C:plasma membrane"/>
    <property type="evidence" value="ECO:0007669"/>
    <property type="project" value="UniProtKB-SubCell"/>
</dbReference>
<evidence type="ECO:0000256" key="4">
    <source>
        <dbReference type="ARBA" id="ARBA00022989"/>
    </source>
</evidence>
<comment type="subcellular location">
    <subcellularLocation>
        <location evidence="1">Cell membrane</location>
        <topology evidence="1">Multi-pass membrane protein</topology>
    </subcellularLocation>
</comment>
<evidence type="ECO:0000313" key="7">
    <source>
        <dbReference type="EMBL" id="SFU06128.1"/>
    </source>
</evidence>
<keyword evidence="4 6" id="KW-1133">Transmembrane helix</keyword>
<evidence type="ECO:0000256" key="3">
    <source>
        <dbReference type="ARBA" id="ARBA00022692"/>
    </source>
</evidence>
<feature type="transmembrane region" description="Helical" evidence="6">
    <location>
        <begin position="185"/>
        <end position="206"/>
    </location>
</feature>
<dbReference type="AlphaFoldDB" id="A0A1I7D368"/>
<evidence type="ECO:0000256" key="6">
    <source>
        <dbReference type="SAM" id="Phobius"/>
    </source>
</evidence>
<evidence type="ECO:0000256" key="5">
    <source>
        <dbReference type="ARBA" id="ARBA00023136"/>
    </source>
</evidence>
<keyword evidence="5 6" id="KW-0472">Membrane</keyword>
<accession>A0A1I7D368</accession>
<reference evidence="8" key="1">
    <citation type="submission" date="2016-10" db="EMBL/GenBank/DDBJ databases">
        <authorList>
            <person name="Varghese N."/>
            <person name="Submissions S."/>
        </authorList>
    </citation>
    <scope>NUCLEOTIDE SEQUENCE [LARGE SCALE GENOMIC DNA]</scope>
    <source>
        <strain evidence="8">DSM 17465</strain>
    </source>
</reference>
<dbReference type="RefSeq" id="WP_054783890.1">
    <property type="nucleotide sequence ID" value="NZ_FPBD01000007.1"/>
</dbReference>
<feature type="transmembrane region" description="Helical" evidence="6">
    <location>
        <begin position="148"/>
        <end position="173"/>
    </location>
</feature>
<keyword evidence="3 6" id="KW-0812">Transmembrane</keyword>
<dbReference type="Proteomes" id="UP000183371">
    <property type="component" value="Unassembled WGS sequence"/>
</dbReference>